<feature type="domain" description="RING-type" evidence="12">
    <location>
        <begin position="538"/>
        <end position="750"/>
    </location>
</feature>
<feature type="compositionally biased region" description="Basic residues" evidence="10">
    <location>
        <begin position="208"/>
        <end position="218"/>
    </location>
</feature>
<dbReference type="EMBL" id="CAJOBS010000935">
    <property type="protein sequence ID" value="CAF4663098.1"/>
    <property type="molecule type" value="Genomic_DNA"/>
</dbReference>
<feature type="region of interest" description="Disordered" evidence="10">
    <location>
        <begin position="91"/>
        <end position="120"/>
    </location>
</feature>
<dbReference type="Pfam" id="PF01485">
    <property type="entry name" value="IBR"/>
    <property type="match status" value="1"/>
</dbReference>
<evidence type="ECO:0000256" key="6">
    <source>
        <dbReference type="ARBA" id="ARBA00022771"/>
    </source>
</evidence>
<comment type="caution">
    <text evidence="13">The sequence shown here is derived from an EMBL/GenBank/DDBJ whole genome shotgun (WGS) entry which is preliminary data.</text>
</comment>
<dbReference type="InterPro" id="IPR002867">
    <property type="entry name" value="IBR_dom"/>
</dbReference>
<dbReference type="Pfam" id="PF22191">
    <property type="entry name" value="IBR_1"/>
    <property type="match status" value="1"/>
</dbReference>
<dbReference type="GO" id="GO:0008270">
    <property type="term" value="F:zinc ion binding"/>
    <property type="evidence" value="ECO:0007669"/>
    <property type="project" value="UniProtKB-KW"/>
</dbReference>
<evidence type="ECO:0000256" key="10">
    <source>
        <dbReference type="SAM" id="MobiDB-lite"/>
    </source>
</evidence>
<dbReference type="SUPFAM" id="SSF57850">
    <property type="entry name" value="RING/U-box"/>
    <property type="match status" value="3"/>
</dbReference>
<dbReference type="EC" id="2.3.2.31" evidence="2"/>
<sequence>MASNSVDDEKPNLRPTKYSAATGKTLFLHHNPNQPSNKSYIIATWEDRDQQQDELANHKPDPFGIEQPNVEYSLNKRQRWKVLKDFRQQIPNLSSSSSDDDLGTQSDSEQRQKNKKTQQKYLNIHRTKYVLYEFHNNRKKNNCVGITTNTTQRRTQKPRKTYLNESINTVIEPRENHQNNNTESVEVTSNVSYCAVVPLPRESQLANVKKHHTSRNKNTKSSTQRSKFTQANERLDAEERIQDEQEDLSTDDANGDDDDESMLSYYTSSKLELNDFIRVKRDENDIDQVSVKSENSEEVEPSKQKKRFYRQISKEEKLYNRDMATYIKMQEKPGVTIKPKEKSHHHLMSLSFRSIFLHQTDLCIEHLSKTYGKNFLRAQCYPTKYLICLTDRLKYFQWSNKFDLFSIYSTLNCYLVIILNDELNNENNSCQAQVALNMDLYADTIQIETLSQSSEKIYKIDELIDKTIEFVTNLPFDTFKPIDLEINQKKYYRNEIDSELSESEFVNKQIQHIHILDKNDLQAKLNNEEVNNENNLVRPDICVTCCCDMNESIPMTALKSCGHWLCNQCWKQYIETTVKSIKIIRCPEWNCYSHLDVGTILSLVNIRCMNIYERNIEKCLVNLSRSYVKCPSKSCPLIVQVIDSGMDHVRCRCGHQFCIDCKQEPHFPARCSSYREYIDEVYRNGDLTTEYNAKILVRGRNCVSCNYFIEKNGGCNHMTCRCGAQFCWVCTGYWKDHFGPRGEFACPKHEVPIQKKLLAKERNPSRRLYEHAVFHRYERAFQSQVKLNENVKRLIGTIPLEKGTSFDTSLIKSQIDKRESLLRHTYEMVKYVNYLHRVCEFIAVAADGYADNPIEFANSLYPFEAIIFNMTVLFETGRGYQAIEQLNDSCKRSESLLERLRRAVSRRKTRQQQIGYVTS</sequence>
<dbReference type="GO" id="GO:0061630">
    <property type="term" value="F:ubiquitin protein ligase activity"/>
    <property type="evidence" value="ECO:0007669"/>
    <property type="project" value="UniProtKB-EC"/>
</dbReference>
<evidence type="ECO:0000256" key="2">
    <source>
        <dbReference type="ARBA" id="ARBA00012251"/>
    </source>
</evidence>
<feature type="compositionally biased region" description="Acidic residues" evidence="10">
    <location>
        <begin position="244"/>
        <end position="261"/>
    </location>
</feature>
<feature type="region of interest" description="Disordered" evidence="10">
    <location>
        <begin position="205"/>
        <end position="262"/>
    </location>
</feature>
<feature type="region of interest" description="Disordered" evidence="10">
    <location>
        <begin position="1"/>
        <end position="37"/>
    </location>
</feature>
<proteinExistence type="predicted"/>
<dbReference type="PROSITE" id="PS51873">
    <property type="entry name" value="TRIAD"/>
    <property type="match status" value="1"/>
</dbReference>
<name>A0A818Y7J9_9BILA</name>
<keyword evidence="8" id="KW-0862">Zinc</keyword>
<dbReference type="EMBL" id="CAJNYV010005571">
    <property type="protein sequence ID" value="CAF3752155.1"/>
    <property type="molecule type" value="Genomic_DNA"/>
</dbReference>
<evidence type="ECO:0000256" key="5">
    <source>
        <dbReference type="ARBA" id="ARBA00022737"/>
    </source>
</evidence>
<evidence type="ECO:0000313" key="15">
    <source>
        <dbReference type="Proteomes" id="UP000663865"/>
    </source>
</evidence>
<feature type="compositionally biased region" description="Polar residues" evidence="10">
    <location>
        <begin position="219"/>
        <end position="232"/>
    </location>
</feature>
<evidence type="ECO:0000256" key="3">
    <source>
        <dbReference type="ARBA" id="ARBA00022679"/>
    </source>
</evidence>
<feature type="domain" description="RING-type" evidence="11">
    <location>
        <begin position="542"/>
        <end position="587"/>
    </location>
</feature>
<comment type="catalytic activity">
    <reaction evidence="1">
        <text>[E2 ubiquitin-conjugating enzyme]-S-ubiquitinyl-L-cysteine + [acceptor protein]-L-lysine = [E2 ubiquitin-conjugating enzyme]-L-cysteine + [acceptor protein]-N(6)-ubiquitinyl-L-lysine.</text>
        <dbReference type="EC" id="2.3.2.31"/>
    </reaction>
</comment>
<dbReference type="InterPro" id="IPR031127">
    <property type="entry name" value="E3_UB_ligase_RBR"/>
</dbReference>
<keyword evidence="6 9" id="KW-0863">Zinc-finger</keyword>
<organism evidence="13 15">
    <name type="scientific">Rotaria socialis</name>
    <dbReference type="NCBI Taxonomy" id="392032"/>
    <lineage>
        <taxon>Eukaryota</taxon>
        <taxon>Metazoa</taxon>
        <taxon>Spiralia</taxon>
        <taxon>Gnathifera</taxon>
        <taxon>Rotifera</taxon>
        <taxon>Eurotatoria</taxon>
        <taxon>Bdelloidea</taxon>
        <taxon>Philodinida</taxon>
        <taxon>Philodinidae</taxon>
        <taxon>Rotaria</taxon>
    </lineage>
</organism>
<evidence type="ECO:0000256" key="8">
    <source>
        <dbReference type="ARBA" id="ARBA00022833"/>
    </source>
</evidence>
<accession>A0A818Y7J9</accession>
<evidence type="ECO:0000313" key="13">
    <source>
        <dbReference type="EMBL" id="CAF3752155.1"/>
    </source>
</evidence>
<gene>
    <name evidence="13" type="ORF">KIK155_LOCUS29768</name>
    <name evidence="14" type="ORF">TOA249_LOCUS14807</name>
</gene>
<keyword evidence="7" id="KW-0833">Ubl conjugation pathway</keyword>
<evidence type="ECO:0000256" key="1">
    <source>
        <dbReference type="ARBA" id="ARBA00001798"/>
    </source>
</evidence>
<evidence type="ECO:0000259" key="11">
    <source>
        <dbReference type="PROSITE" id="PS50089"/>
    </source>
</evidence>
<dbReference type="Gene3D" id="3.30.40.10">
    <property type="entry name" value="Zinc/RING finger domain, C3HC4 (zinc finger)"/>
    <property type="match status" value="1"/>
</dbReference>
<dbReference type="PANTHER" id="PTHR11685">
    <property type="entry name" value="RBR FAMILY RING FINGER AND IBR DOMAIN-CONTAINING"/>
    <property type="match status" value="1"/>
</dbReference>
<evidence type="ECO:0000259" key="12">
    <source>
        <dbReference type="PROSITE" id="PS51873"/>
    </source>
</evidence>
<dbReference type="Gene3D" id="1.20.120.1750">
    <property type="match status" value="1"/>
</dbReference>
<dbReference type="Proteomes" id="UP000663838">
    <property type="component" value="Unassembled WGS sequence"/>
</dbReference>
<dbReference type="InterPro" id="IPR013083">
    <property type="entry name" value="Znf_RING/FYVE/PHD"/>
</dbReference>
<dbReference type="AlphaFoldDB" id="A0A818Y7J9"/>
<protein>
    <recommendedName>
        <fullName evidence="2">RBR-type E3 ubiquitin transferase</fullName>
        <ecNumber evidence="2">2.3.2.31</ecNumber>
    </recommendedName>
</protein>
<keyword evidence="5" id="KW-0677">Repeat</keyword>
<dbReference type="GO" id="GO:0016567">
    <property type="term" value="P:protein ubiquitination"/>
    <property type="evidence" value="ECO:0007669"/>
    <property type="project" value="InterPro"/>
</dbReference>
<dbReference type="SMART" id="SM00647">
    <property type="entry name" value="IBR"/>
    <property type="match status" value="2"/>
</dbReference>
<dbReference type="InterPro" id="IPR044066">
    <property type="entry name" value="TRIAD_supradom"/>
</dbReference>
<dbReference type="InterPro" id="IPR001841">
    <property type="entry name" value="Znf_RING"/>
</dbReference>
<evidence type="ECO:0000256" key="4">
    <source>
        <dbReference type="ARBA" id="ARBA00022723"/>
    </source>
</evidence>
<keyword evidence="4" id="KW-0479">Metal-binding</keyword>
<evidence type="ECO:0000313" key="14">
    <source>
        <dbReference type="EMBL" id="CAF4663098.1"/>
    </source>
</evidence>
<feature type="compositionally biased region" description="Basic and acidic residues" evidence="10">
    <location>
        <begin position="233"/>
        <end position="243"/>
    </location>
</feature>
<dbReference type="PROSITE" id="PS50089">
    <property type="entry name" value="ZF_RING_2"/>
    <property type="match status" value="1"/>
</dbReference>
<evidence type="ECO:0000256" key="7">
    <source>
        <dbReference type="ARBA" id="ARBA00022786"/>
    </source>
</evidence>
<reference evidence="13" key="1">
    <citation type="submission" date="2021-02" db="EMBL/GenBank/DDBJ databases">
        <authorList>
            <person name="Nowell W R."/>
        </authorList>
    </citation>
    <scope>NUCLEOTIDE SEQUENCE</scope>
</reference>
<evidence type="ECO:0000256" key="9">
    <source>
        <dbReference type="PROSITE-ProRule" id="PRU00175"/>
    </source>
</evidence>
<dbReference type="Proteomes" id="UP000663865">
    <property type="component" value="Unassembled WGS sequence"/>
</dbReference>
<keyword evidence="3" id="KW-0808">Transferase</keyword>